<sequence length="221" mass="25480">MALLPWHNIDIVLLDMDGTLLDLHFDTHFWLEHLPKKLSEKHGKPIEQTRLDMRENYQQVQGQIQWYCLDYWAEKLDMDIMEAKREVEHLISIRSDTIPFLDALKAANKEVVLVTNAHPGSLSLKVEKTQLDSHIDNLISTHQFGVTKESQLLWKRLQAHLGFDPARCLFVDDSQVILDAAKEFGIAYTLGVTNPDSKEAENKLYGHVTTNNYFDLLNDIN</sequence>
<dbReference type="RefSeq" id="WP_311362431.1">
    <property type="nucleotide sequence ID" value="NZ_JAVRIE010000006.1"/>
</dbReference>
<dbReference type="InterPro" id="IPR006439">
    <property type="entry name" value="HAD-SF_hydro_IA"/>
</dbReference>
<dbReference type="InterPro" id="IPR036412">
    <property type="entry name" value="HAD-like_sf"/>
</dbReference>
<dbReference type="PANTHER" id="PTHR43434">
    <property type="entry name" value="PHOSPHOGLYCOLATE PHOSPHATASE"/>
    <property type="match status" value="1"/>
</dbReference>
<dbReference type="GO" id="GO:0005829">
    <property type="term" value="C:cytosol"/>
    <property type="evidence" value="ECO:0007669"/>
    <property type="project" value="TreeGrafter"/>
</dbReference>
<dbReference type="EMBL" id="JAVRIE010000006">
    <property type="protein sequence ID" value="MDT0583662.1"/>
    <property type="molecule type" value="Genomic_DNA"/>
</dbReference>
<evidence type="ECO:0000313" key="1">
    <source>
        <dbReference type="EMBL" id="MDT0583662.1"/>
    </source>
</evidence>
<dbReference type="SFLD" id="SFLDS00003">
    <property type="entry name" value="Haloacid_Dehalogenase"/>
    <property type="match status" value="1"/>
</dbReference>
<dbReference type="InterPro" id="IPR023214">
    <property type="entry name" value="HAD_sf"/>
</dbReference>
<dbReference type="InterPro" id="IPR050155">
    <property type="entry name" value="HAD-like_hydrolase_sf"/>
</dbReference>
<organism evidence="1 2">
    <name type="scientific">Brumicola blandensis</name>
    <dbReference type="NCBI Taxonomy" id="3075611"/>
    <lineage>
        <taxon>Bacteria</taxon>
        <taxon>Pseudomonadati</taxon>
        <taxon>Pseudomonadota</taxon>
        <taxon>Gammaproteobacteria</taxon>
        <taxon>Alteromonadales</taxon>
        <taxon>Alteromonadaceae</taxon>
        <taxon>Brumicola</taxon>
    </lineage>
</organism>
<dbReference type="NCBIfam" id="NF011564">
    <property type="entry name" value="PRK14988.1"/>
    <property type="match status" value="1"/>
</dbReference>
<keyword evidence="2" id="KW-1185">Reference proteome</keyword>
<dbReference type="Pfam" id="PF00702">
    <property type="entry name" value="Hydrolase"/>
    <property type="match status" value="1"/>
</dbReference>
<protein>
    <submittedName>
        <fullName evidence="1">GMP/IMP nucleotidase</fullName>
        <ecNumber evidence="1">3.1.3.5</ecNumber>
    </submittedName>
</protein>
<dbReference type="CDD" id="cd01427">
    <property type="entry name" value="HAD_like"/>
    <property type="match status" value="1"/>
</dbReference>
<evidence type="ECO:0000313" key="2">
    <source>
        <dbReference type="Proteomes" id="UP001249020"/>
    </source>
</evidence>
<reference evidence="1 2" key="1">
    <citation type="submission" date="2023-09" db="EMBL/GenBank/DDBJ databases">
        <authorList>
            <person name="Rey-Velasco X."/>
        </authorList>
    </citation>
    <scope>NUCLEOTIDE SEQUENCE [LARGE SCALE GENOMIC DNA]</scope>
    <source>
        <strain evidence="1 2">W409</strain>
    </source>
</reference>
<keyword evidence="1" id="KW-0378">Hydrolase</keyword>
<dbReference type="GO" id="GO:0008967">
    <property type="term" value="F:phosphoglycolate phosphatase activity"/>
    <property type="evidence" value="ECO:0007669"/>
    <property type="project" value="TreeGrafter"/>
</dbReference>
<dbReference type="GO" id="GO:0006281">
    <property type="term" value="P:DNA repair"/>
    <property type="evidence" value="ECO:0007669"/>
    <property type="project" value="TreeGrafter"/>
</dbReference>
<comment type="caution">
    <text evidence="1">The sequence shown here is derived from an EMBL/GenBank/DDBJ whole genome shotgun (WGS) entry which is preliminary data.</text>
</comment>
<dbReference type="PANTHER" id="PTHR43434:SF3">
    <property type="entry name" value="GMP_IMP NUCLEOTIDASE YRFG"/>
    <property type="match status" value="1"/>
</dbReference>
<dbReference type="GO" id="GO:0008253">
    <property type="term" value="F:5'-nucleotidase activity"/>
    <property type="evidence" value="ECO:0007669"/>
    <property type="project" value="UniProtKB-EC"/>
</dbReference>
<dbReference type="NCBIfam" id="TIGR01509">
    <property type="entry name" value="HAD-SF-IA-v3"/>
    <property type="match status" value="1"/>
</dbReference>
<dbReference type="SFLD" id="SFLDG01129">
    <property type="entry name" value="C1.5:_HAD__Beta-PGM__Phosphata"/>
    <property type="match status" value="1"/>
</dbReference>
<dbReference type="Proteomes" id="UP001249020">
    <property type="component" value="Unassembled WGS sequence"/>
</dbReference>
<name>A0AAW8R320_9ALTE</name>
<accession>A0AAW8R320</accession>
<dbReference type="Gene3D" id="3.40.50.1000">
    <property type="entry name" value="HAD superfamily/HAD-like"/>
    <property type="match status" value="1"/>
</dbReference>
<dbReference type="AlphaFoldDB" id="A0AAW8R320"/>
<dbReference type="SUPFAM" id="SSF56784">
    <property type="entry name" value="HAD-like"/>
    <property type="match status" value="1"/>
</dbReference>
<gene>
    <name evidence="1" type="primary">yrfG</name>
    <name evidence="1" type="ORF">RM544_14025</name>
</gene>
<proteinExistence type="predicted"/>
<dbReference type="EC" id="3.1.3.5" evidence="1"/>
<dbReference type="PRINTS" id="PR00413">
    <property type="entry name" value="HADHALOGNASE"/>
</dbReference>